<dbReference type="Proteomes" id="UP000288675">
    <property type="component" value="Plasmid unnamed1"/>
</dbReference>
<sequence>MKTIKSITVNSDTYTLGKTYKPPGFTDGATVTDIRNKRSIFKQGGRFEVLFDTGELLCIHSENVVVHWVPTMSQSFFGD</sequence>
<dbReference type="RefSeq" id="WP_128748461.1">
    <property type="nucleotide sequence ID" value="NZ_CP035233.1"/>
</dbReference>
<protein>
    <submittedName>
        <fullName evidence="1">Uncharacterized protein</fullName>
    </submittedName>
</protein>
<accession>A0AAJ4D5I9</accession>
<dbReference type="AlphaFoldDB" id="A0AAJ4D5I9"/>
<name>A0AAJ4D5I9_9BACI</name>
<keyword evidence="1" id="KW-0614">Plasmid</keyword>
<geneLocation type="plasmid" evidence="1 2">
    <name>unnamed1</name>
</geneLocation>
<evidence type="ECO:0000313" key="2">
    <source>
        <dbReference type="Proteomes" id="UP000288675"/>
    </source>
</evidence>
<reference evidence="1 2" key="1">
    <citation type="submission" date="2019-01" db="EMBL/GenBank/DDBJ databases">
        <title>Genome sequence of Bacillus glycinifermentans SRCM103574.</title>
        <authorList>
            <person name="Kong H.-J."/>
            <person name="Jeong S.-Y."/>
            <person name="Jeong D.-Y."/>
        </authorList>
    </citation>
    <scope>NUCLEOTIDE SEQUENCE [LARGE SCALE GENOMIC DNA]</scope>
    <source>
        <strain evidence="1 2">SRCM103574</strain>
        <plasmid evidence="1 2">unnamed1</plasmid>
    </source>
</reference>
<organism evidence="1 2">
    <name type="scientific">Bacillus glycinifermentans</name>
    <dbReference type="NCBI Taxonomy" id="1664069"/>
    <lineage>
        <taxon>Bacteria</taxon>
        <taxon>Bacillati</taxon>
        <taxon>Bacillota</taxon>
        <taxon>Bacilli</taxon>
        <taxon>Bacillales</taxon>
        <taxon>Bacillaceae</taxon>
        <taxon>Bacillus</taxon>
    </lineage>
</organism>
<proteinExistence type="predicted"/>
<dbReference type="EMBL" id="CP035233">
    <property type="protein sequence ID" value="QAT68036.1"/>
    <property type="molecule type" value="Genomic_DNA"/>
</dbReference>
<gene>
    <name evidence="1" type="ORF">EQZ20_24495</name>
</gene>
<dbReference type="GeneID" id="39505816"/>
<evidence type="ECO:0000313" key="1">
    <source>
        <dbReference type="EMBL" id="QAT68036.1"/>
    </source>
</evidence>